<dbReference type="GO" id="GO:0005886">
    <property type="term" value="C:plasma membrane"/>
    <property type="evidence" value="ECO:0007669"/>
    <property type="project" value="UniProtKB-SubCell"/>
</dbReference>
<keyword evidence="2" id="KW-1003">Cell membrane</keyword>
<evidence type="ECO:0000256" key="2">
    <source>
        <dbReference type="ARBA" id="ARBA00022475"/>
    </source>
</evidence>
<keyword evidence="4" id="KW-0808">Transferase</keyword>
<reference evidence="10 11" key="1">
    <citation type="submission" date="2017-09" db="EMBL/GenBank/DDBJ databases">
        <title>Depth-based differentiation of microbial function through sediment-hosted aquifers and enrichment of novel symbionts in the deep terrestrial subsurface.</title>
        <authorList>
            <person name="Probst A.J."/>
            <person name="Ladd B."/>
            <person name="Jarett J.K."/>
            <person name="Geller-Mcgrath D.E."/>
            <person name="Sieber C.M."/>
            <person name="Emerson J.B."/>
            <person name="Anantharaman K."/>
            <person name="Thomas B.C."/>
            <person name="Malmstrom R."/>
            <person name="Stieglmeier M."/>
            <person name="Klingl A."/>
            <person name="Woyke T."/>
            <person name="Ryan C.M."/>
            <person name="Banfield J.F."/>
        </authorList>
    </citation>
    <scope>NUCLEOTIDE SEQUENCE [LARGE SCALE GENOMIC DNA]</scope>
    <source>
        <strain evidence="10">CG22_combo_CG10-13_8_21_14_all_43_12</strain>
    </source>
</reference>
<evidence type="ECO:0000256" key="5">
    <source>
        <dbReference type="ARBA" id="ARBA00022692"/>
    </source>
</evidence>
<evidence type="ECO:0000256" key="3">
    <source>
        <dbReference type="ARBA" id="ARBA00022676"/>
    </source>
</evidence>
<keyword evidence="7 8" id="KW-0472">Membrane</keyword>
<gene>
    <name evidence="10" type="ORF">COW83_02635</name>
</gene>
<feature type="domain" description="Glycosyltransferase RgtA/B/C/D-like" evidence="9">
    <location>
        <begin position="98"/>
        <end position="251"/>
    </location>
</feature>
<dbReference type="Proteomes" id="UP000231136">
    <property type="component" value="Unassembled WGS sequence"/>
</dbReference>
<dbReference type="InterPro" id="IPR050297">
    <property type="entry name" value="LipidA_mod_glycosyltrf_83"/>
</dbReference>
<organism evidence="10 11">
    <name type="scientific">Candidatus Collierbacteria bacterium CG22_combo_CG10-13_8_21_14_all_43_12</name>
    <dbReference type="NCBI Taxonomy" id="1974537"/>
    <lineage>
        <taxon>Bacteria</taxon>
        <taxon>Candidatus Collieribacteriota</taxon>
    </lineage>
</organism>
<dbReference type="GO" id="GO:0009103">
    <property type="term" value="P:lipopolysaccharide biosynthetic process"/>
    <property type="evidence" value="ECO:0007669"/>
    <property type="project" value="UniProtKB-ARBA"/>
</dbReference>
<comment type="caution">
    <text evidence="10">The sequence shown here is derived from an EMBL/GenBank/DDBJ whole genome shotgun (WGS) entry which is preliminary data.</text>
</comment>
<feature type="transmembrane region" description="Helical" evidence="8">
    <location>
        <begin position="240"/>
        <end position="259"/>
    </location>
</feature>
<evidence type="ECO:0000256" key="7">
    <source>
        <dbReference type="ARBA" id="ARBA00023136"/>
    </source>
</evidence>
<feature type="transmembrane region" description="Helical" evidence="8">
    <location>
        <begin position="300"/>
        <end position="319"/>
    </location>
</feature>
<feature type="transmembrane region" description="Helical" evidence="8">
    <location>
        <begin position="40"/>
        <end position="60"/>
    </location>
</feature>
<feature type="transmembrane region" description="Helical" evidence="8">
    <location>
        <begin position="195"/>
        <end position="228"/>
    </location>
</feature>
<feature type="transmembrane region" description="Helical" evidence="8">
    <location>
        <begin position="326"/>
        <end position="345"/>
    </location>
</feature>
<accession>A0A2H0DUB7</accession>
<feature type="transmembrane region" description="Helical" evidence="8">
    <location>
        <begin position="116"/>
        <end position="139"/>
    </location>
</feature>
<feature type="transmembrane region" description="Helical" evidence="8">
    <location>
        <begin position="145"/>
        <end position="163"/>
    </location>
</feature>
<dbReference type="EMBL" id="PCTR01000085">
    <property type="protein sequence ID" value="PIP85755.1"/>
    <property type="molecule type" value="Genomic_DNA"/>
</dbReference>
<feature type="transmembrane region" description="Helical" evidence="8">
    <location>
        <begin position="172"/>
        <end position="189"/>
    </location>
</feature>
<proteinExistence type="predicted"/>
<evidence type="ECO:0000313" key="10">
    <source>
        <dbReference type="EMBL" id="PIP85755.1"/>
    </source>
</evidence>
<dbReference type="PANTHER" id="PTHR33908:SF11">
    <property type="entry name" value="MEMBRANE PROTEIN"/>
    <property type="match status" value="1"/>
</dbReference>
<dbReference type="AlphaFoldDB" id="A0A2H0DUB7"/>
<evidence type="ECO:0000256" key="1">
    <source>
        <dbReference type="ARBA" id="ARBA00004651"/>
    </source>
</evidence>
<feature type="transmembrane region" description="Helical" evidence="8">
    <location>
        <begin position="383"/>
        <end position="402"/>
    </location>
</feature>
<dbReference type="GO" id="GO:0016763">
    <property type="term" value="F:pentosyltransferase activity"/>
    <property type="evidence" value="ECO:0007669"/>
    <property type="project" value="TreeGrafter"/>
</dbReference>
<dbReference type="Pfam" id="PF13231">
    <property type="entry name" value="PMT_2"/>
    <property type="match status" value="1"/>
</dbReference>
<feature type="transmembrane region" description="Helical" evidence="8">
    <location>
        <begin position="351"/>
        <end position="371"/>
    </location>
</feature>
<evidence type="ECO:0000259" key="9">
    <source>
        <dbReference type="Pfam" id="PF13231"/>
    </source>
</evidence>
<dbReference type="PANTHER" id="PTHR33908">
    <property type="entry name" value="MANNOSYLTRANSFERASE YKCB-RELATED"/>
    <property type="match status" value="1"/>
</dbReference>
<evidence type="ECO:0000256" key="4">
    <source>
        <dbReference type="ARBA" id="ARBA00022679"/>
    </source>
</evidence>
<keyword evidence="3" id="KW-0328">Glycosyltransferase</keyword>
<evidence type="ECO:0000256" key="6">
    <source>
        <dbReference type="ARBA" id="ARBA00022989"/>
    </source>
</evidence>
<evidence type="ECO:0000313" key="11">
    <source>
        <dbReference type="Proteomes" id="UP000231136"/>
    </source>
</evidence>
<keyword evidence="5 8" id="KW-0812">Transmembrane</keyword>
<protein>
    <recommendedName>
        <fullName evidence="9">Glycosyltransferase RgtA/B/C/D-like domain-containing protein</fullName>
    </recommendedName>
</protein>
<evidence type="ECO:0000256" key="8">
    <source>
        <dbReference type="SAM" id="Phobius"/>
    </source>
</evidence>
<dbReference type="InterPro" id="IPR038731">
    <property type="entry name" value="RgtA/B/C-like"/>
</dbReference>
<keyword evidence="6 8" id="KW-1133">Transmembrane helix</keyword>
<sequence>MKIPRLANRKVLLENRLTCSSKLFKLRSVTFQENMIKNKVFWLLSLAIITLAPFLFFRLYRLGQTPVFVDEAIYIRWSQVMRAEPTLRFLPLSDGKQPLFMWSTMPFLKLVSDPLIAGRLVSFFAGFGSLVGIGTLALLLFSDPFIALFSSLIYAIIPFTIFFDRMALTDSLLAMFGVWSLVFAVKFANTLHNEYAMYLGFAIGGGLLTKSPAMIFYFWTLLAILFTLDQKKITMDLVKKLLWGLFLSLFISQAMYAILRLGVGFQMIGTRNQDYVFSIKEILSHPTTPFIGNIETTLNWLFLLFSPTVLLLGVLGYLNSKVRRQYVLLIIVSLAPLLYQAFVAKVYTSRYILYAVLPLIPLAGLGLHWLFSRKGLLIKSSITLFLSLPFLISLVYLFNPALAPMSFDMRNGYFEEWTAGYGQKEVARYLIDEASKGKKIVVFTEGFFGTLPDGLQIYTEGNKNITIVGSTYYVSEIPSGLLNTSSDNLRFLVLNKSRNHLSAGDLSKLELIKEYPKMVRMDGTRESLQFLRLK</sequence>
<comment type="subcellular location">
    <subcellularLocation>
        <location evidence="1">Cell membrane</location>
        <topology evidence="1">Multi-pass membrane protein</topology>
    </subcellularLocation>
</comment>
<name>A0A2H0DUB7_9BACT</name>